<dbReference type="EMBL" id="BMAR01000037">
    <property type="protein sequence ID" value="GFR50450.1"/>
    <property type="molecule type" value="Genomic_DNA"/>
</dbReference>
<reference evidence="2 3" key="1">
    <citation type="journal article" date="2021" name="Sci. Rep.">
        <title>Genome sequencing of the multicellular alga Astrephomene provides insights into convergent evolution of germ-soma differentiation.</title>
        <authorList>
            <person name="Yamashita S."/>
            <person name="Yamamoto K."/>
            <person name="Matsuzaki R."/>
            <person name="Suzuki S."/>
            <person name="Yamaguchi H."/>
            <person name="Hirooka S."/>
            <person name="Minakuchi Y."/>
            <person name="Miyagishima S."/>
            <person name="Kawachi M."/>
            <person name="Toyoda A."/>
            <person name="Nozaki H."/>
        </authorList>
    </citation>
    <scope>NUCLEOTIDE SEQUENCE [LARGE SCALE GENOMIC DNA]</scope>
    <source>
        <strain evidence="2 3">NIES-4017</strain>
    </source>
</reference>
<proteinExistence type="predicted"/>
<feature type="non-terminal residue" evidence="2">
    <location>
        <position position="151"/>
    </location>
</feature>
<feature type="region of interest" description="Disordered" evidence="1">
    <location>
        <begin position="129"/>
        <end position="151"/>
    </location>
</feature>
<protein>
    <submittedName>
        <fullName evidence="2">Uncharacterized protein</fullName>
    </submittedName>
</protein>
<evidence type="ECO:0000256" key="1">
    <source>
        <dbReference type="SAM" id="MobiDB-lite"/>
    </source>
</evidence>
<feature type="compositionally biased region" description="Acidic residues" evidence="1">
    <location>
        <begin position="136"/>
        <end position="151"/>
    </location>
</feature>
<comment type="caution">
    <text evidence="2">The sequence shown here is derived from an EMBL/GenBank/DDBJ whole genome shotgun (WGS) entry which is preliminary data.</text>
</comment>
<keyword evidence="3" id="KW-1185">Reference proteome</keyword>
<evidence type="ECO:0000313" key="2">
    <source>
        <dbReference type="EMBL" id="GFR50450.1"/>
    </source>
</evidence>
<evidence type="ECO:0000313" key="3">
    <source>
        <dbReference type="Proteomes" id="UP001054857"/>
    </source>
</evidence>
<organism evidence="2 3">
    <name type="scientific">Astrephomene gubernaculifera</name>
    <dbReference type="NCBI Taxonomy" id="47775"/>
    <lineage>
        <taxon>Eukaryota</taxon>
        <taxon>Viridiplantae</taxon>
        <taxon>Chlorophyta</taxon>
        <taxon>core chlorophytes</taxon>
        <taxon>Chlorophyceae</taxon>
        <taxon>CS clade</taxon>
        <taxon>Chlamydomonadales</taxon>
        <taxon>Astrephomenaceae</taxon>
        <taxon>Astrephomene</taxon>
    </lineage>
</organism>
<dbReference type="Proteomes" id="UP001054857">
    <property type="component" value="Unassembled WGS sequence"/>
</dbReference>
<feature type="non-terminal residue" evidence="2">
    <location>
        <position position="1"/>
    </location>
</feature>
<accession>A0AAD3HRZ5</accession>
<feature type="compositionally biased region" description="Gly residues" evidence="1">
    <location>
        <begin position="80"/>
        <end position="91"/>
    </location>
</feature>
<feature type="region of interest" description="Disordered" evidence="1">
    <location>
        <begin position="73"/>
        <end position="93"/>
    </location>
</feature>
<sequence length="151" mass="16346">AGHLFQPSGWSIYCSRAPGNVHCVALLASVRSPDPVTAAHRAALISLAADVAWVLFLHRLPRRLAQHLRKAAGTGARAAAGGGRGGGGGPQGRLRRAMVQSLRRWSTHGLERLLLELVVWYQFLRGQQQGGQQGEGGEDQQQEEEQEQQQA</sequence>
<gene>
    <name evidence="2" type="ORF">Agub_g12671</name>
</gene>
<name>A0AAD3HRZ5_9CHLO</name>
<dbReference type="AlphaFoldDB" id="A0AAD3HRZ5"/>